<reference evidence="3 4" key="1">
    <citation type="submission" date="2017-10" db="EMBL/GenBank/DDBJ databases">
        <title>Genome sequence of Caulobacter mirabilis FWC38.</title>
        <authorList>
            <person name="Fiebig A."/>
            <person name="Crosson S."/>
        </authorList>
    </citation>
    <scope>NUCLEOTIDE SEQUENCE [LARGE SCALE GENOMIC DNA]</scope>
    <source>
        <strain evidence="3 4">FWC 38</strain>
    </source>
</reference>
<evidence type="ECO:0000256" key="1">
    <source>
        <dbReference type="SAM" id="Coils"/>
    </source>
</evidence>
<evidence type="ECO:0000256" key="2">
    <source>
        <dbReference type="SAM" id="SignalP"/>
    </source>
</evidence>
<evidence type="ECO:0000313" key="4">
    <source>
        <dbReference type="Proteomes" id="UP000228945"/>
    </source>
</evidence>
<dbReference type="OrthoDB" id="7184500at2"/>
<protein>
    <submittedName>
        <fullName evidence="3">Uncharacterized protein</fullName>
    </submittedName>
</protein>
<feature type="chain" id="PRO_5013803597" evidence="2">
    <location>
        <begin position="24"/>
        <end position="254"/>
    </location>
</feature>
<dbReference type="RefSeq" id="WP_150131336.1">
    <property type="nucleotide sequence ID" value="NZ_CP024201.1"/>
</dbReference>
<evidence type="ECO:0000313" key="3">
    <source>
        <dbReference type="EMBL" id="ATQ41878.1"/>
    </source>
</evidence>
<accession>A0A2D2AV58</accession>
<proteinExistence type="predicted"/>
<feature type="signal peptide" evidence="2">
    <location>
        <begin position="1"/>
        <end position="23"/>
    </location>
</feature>
<sequence length="254" mass="29187">MKTKIIAAATVGVMLLSTGAAVAQGYPPSWDQYRAQQDQYQRQRDSYQDRRDDYDAQRRAYEDRRAQWMRDQADYDRRYGRGAYVRQYGDWRYDDPYYQNDRYDDRYSNNDYYNNDYYGQYRNSPCERNKNDRTAVGAVIGALAGAALGSNAAARNAKSEGAVLGALVGGGLGGTIGRSSAKCDNDGYWYSRDQTLSYRESGYGYGERSGRYGYDDYRRRGCRLAQAPTNAYGQAEYRYVRVCPDSRGRYRITE</sequence>
<gene>
    <name evidence="3" type="ORF">CSW64_05345</name>
</gene>
<dbReference type="KEGG" id="cmb:CSW64_05345"/>
<dbReference type="EMBL" id="CP024201">
    <property type="protein sequence ID" value="ATQ41878.1"/>
    <property type="molecule type" value="Genomic_DNA"/>
</dbReference>
<organism evidence="3 4">
    <name type="scientific">Caulobacter mirabilis</name>
    <dbReference type="NCBI Taxonomy" id="69666"/>
    <lineage>
        <taxon>Bacteria</taxon>
        <taxon>Pseudomonadati</taxon>
        <taxon>Pseudomonadota</taxon>
        <taxon>Alphaproteobacteria</taxon>
        <taxon>Caulobacterales</taxon>
        <taxon>Caulobacteraceae</taxon>
        <taxon>Caulobacter</taxon>
    </lineage>
</organism>
<feature type="coiled-coil region" evidence="1">
    <location>
        <begin position="37"/>
        <end position="64"/>
    </location>
</feature>
<keyword evidence="2" id="KW-0732">Signal</keyword>
<name>A0A2D2AV58_9CAUL</name>
<dbReference type="Proteomes" id="UP000228945">
    <property type="component" value="Chromosome"/>
</dbReference>
<keyword evidence="4" id="KW-1185">Reference proteome</keyword>
<dbReference type="AlphaFoldDB" id="A0A2D2AV58"/>
<keyword evidence="1" id="KW-0175">Coiled coil</keyword>